<keyword evidence="13" id="KW-0594">Phospholipid biosynthesis</keyword>
<dbReference type="PIRSF" id="PIRSF000847">
    <property type="entry name" value="Phos_ph_gly_syn"/>
    <property type="match status" value="1"/>
</dbReference>
<keyword evidence="12 18" id="KW-0472">Membrane</keyword>
<comment type="subcellular location">
    <subcellularLocation>
        <location evidence="2">Membrane</location>
        <topology evidence="2">Multi-pass membrane protein</topology>
    </subcellularLocation>
</comment>
<comment type="function">
    <text evidence="1">This protein catalyzes the committed step to the synthesis of the acidic phospholipids.</text>
</comment>
<evidence type="ECO:0000256" key="4">
    <source>
        <dbReference type="ARBA" id="ARBA00010441"/>
    </source>
</evidence>
<dbReference type="EMBL" id="CP035945">
    <property type="protein sequence ID" value="QBE98102.1"/>
    <property type="molecule type" value="Genomic_DNA"/>
</dbReference>
<dbReference type="InterPro" id="IPR048254">
    <property type="entry name" value="CDP_ALCOHOL_P_TRANSF_CS"/>
</dbReference>
<evidence type="ECO:0000256" key="15">
    <source>
        <dbReference type="ARBA" id="ARBA00033018"/>
    </source>
</evidence>
<sequence>MNEQINTQKRNQILTIPNLLSFFRLCLIPLFVWLYCVKQAYIWTGTVLLLSGVTDLADGYIARKFHAVSDLGKVLDPVADKLTQAAMLICLLSHFPLMWIPLLLMVLKELFMALTGLLVIRKTGEVFGANWHGKAATCLLYAMMILHVFWANIPDGISMFFIITCTLMMSVSLILYGIRNLQALGKGCKEERQ</sequence>
<dbReference type="GO" id="GO:0006655">
    <property type="term" value="P:phosphatidylglycerol biosynthetic process"/>
    <property type="evidence" value="ECO:0007669"/>
    <property type="project" value="UniProtKB-UniPathway"/>
</dbReference>
<evidence type="ECO:0000256" key="18">
    <source>
        <dbReference type="SAM" id="Phobius"/>
    </source>
</evidence>
<feature type="transmembrane region" description="Helical" evidence="18">
    <location>
        <begin position="131"/>
        <end position="150"/>
    </location>
</feature>
<evidence type="ECO:0000256" key="11">
    <source>
        <dbReference type="ARBA" id="ARBA00023098"/>
    </source>
</evidence>
<evidence type="ECO:0000313" key="20">
    <source>
        <dbReference type="Proteomes" id="UP000289794"/>
    </source>
</evidence>
<dbReference type="PANTHER" id="PTHR14269">
    <property type="entry name" value="CDP-DIACYLGLYCEROL--GLYCEROL-3-PHOSPHATE 3-PHOSPHATIDYLTRANSFERASE-RELATED"/>
    <property type="match status" value="1"/>
</dbReference>
<evidence type="ECO:0000256" key="14">
    <source>
        <dbReference type="ARBA" id="ARBA00023264"/>
    </source>
</evidence>
<feature type="transmembrane region" description="Helical" evidence="18">
    <location>
        <begin position="156"/>
        <end position="176"/>
    </location>
</feature>
<evidence type="ECO:0000313" key="19">
    <source>
        <dbReference type="EMBL" id="QBE98102.1"/>
    </source>
</evidence>
<dbReference type="UniPathway" id="UPA00084">
    <property type="reaction ID" value="UER00503"/>
</dbReference>
<evidence type="ECO:0000256" key="16">
    <source>
        <dbReference type="ARBA" id="ARBA00048586"/>
    </source>
</evidence>
<gene>
    <name evidence="19" type="primary">pgsA1</name>
    <name evidence="19" type="ORF">PMF13cell1_03668</name>
</gene>
<dbReference type="Gene3D" id="1.20.120.1760">
    <property type="match status" value="1"/>
</dbReference>
<evidence type="ECO:0000256" key="8">
    <source>
        <dbReference type="ARBA" id="ARBA00022679"/>
    </source>
</evidence>
<name>A0A4P6M199_9FIRM</name>
<dbReference type="InterPro" id="IPR004570">
    <property type="entry name" value="Phosphatidylglycerol_P_synth"/>
</dbReference>
<proteinExistence type="inferred from homology"/>
<dbReference type="PANTHER" id="PTHR14269:SF62">
    <property type="entry name" value="CDP-DIACYLGLYCEROL--GLYCEROL-3-PHOSPHATE 3-PHOSPHATIDYLTRANSFERASE 1, CHLOROPLASTIC"/>
    <property type="match status" value="1"/>
</dbReference>
<dbReference type="Proteomes" id="UP000289794">
    <property type="component" value="Chromosome"/>
</dbReference>
<comment type="catalytic activity">
    <reaction evidence="16">
        <text>a CDP-1,2-diacyl-sn-glycerol + sn-glycerol 3-phosphate = a 1,2-diacyl-sn-glycero-3-phospho-(1'-sn-glycero-3'-phosphate) + CMP + H(+)</text>
        <dbReference type="Rhea" id="RHEA:12593"/>
        <dbReference type="ChEBI" id="CHEBI:15378"/>
        <dbReference type="ChEBI" id="CHEBI:57597"/>
        <dbReference type="ChEBI" id="CHEBI:58332"/>
        <dbReference type="ChEBI" id="CHEBI:60110"/>
        <dbReference type="ChEBI" id="CHEBI:60377"/>
        <dbReference type="EC" id="2.7.8.5"/>
    </reaction>
</comment>
<dbReference type="InterPro" id="IPR000462">
    <property type="entry name" value="CDP-OH_P_trans"/>
</dbReference>
<keyword evidence="7" id="KW-0444">Lipid biosynthesis</keyword>
<dbReference type="PROSITE" id="PS00379">
    <property type="entry name" value="CDP_ALCOHOL_P_TRANSF"/>
    <property type="match status" value="1"/>
</dbReference>
<comment type="pathway">
    <text evidence="3">Phospholipid metabolism; phosphatidylglycerol biosynthesis; phosphatidylglycerol from CDP-diacylglycerol: step 1/2.</text>
</comment>
<dbReference type="KEGG" id="bpro:PMF13cell1_03668"/>
<organism evidence="19 20">
    <name type="scientific">Blautia producta</name>
    <dbReference type="NCBI Taxonomy" id="33035"/>
    <lineage>
        <taxon>Bacteria</taxon>
        <taxon>Bacillati</taxon>
        <taxon>Bacillota</taxon>
        <taxon>Clostridia</taxon>
        <taxon>Lachnospirales</taxon>
        <taxon>Lachnospiraceae</taxon>
        <taxon>Blautia</taxon>
    </lineage>
</organism>
<dbReference type="GO" id="GO:0008444">
    <property type="term" value="F:CDP-diacylglycerol-glycerol-3-phosphate 3-phosphatidyltransferase activity"/>
    <property type="evidence" value="ECO:0007669"/>
    <property type="project" value="UniProtKB-EC"/>
</dbReference>
<dbReference type="RefSeq" id="WP_130181645.1">
    <property type="nucleotide sequence ID" value="NZ_CP035945.1"/>
</dbReference>
<keyword evidence="10 18" id="KW-1133">Transmembrane helix</keyword>
<evidence type="ECO:0000256" key="2">
    <source>
        <dbReference type="ARBA" id="ARBA00004141"/>
    </source>
</evidence>
<dbReference type="Pfam" id="PF01066">
    <property type="entry name" value="CDP-OH_P_transf"/>
    <property type="match status" value="1"/>
</dbReference>
<comment type="similarity">
    <text evidence="4 17">Belongs to the CDP-alcohol phosphatidyltransferase class-I family.</text>
</comment>
<evidence type="ECO:0000256" key="12">
    <source>
        <dbReference type="ARBA" id="ARBA00023136"/>
    </source>
</evidence>
<protein>
    <recommendedName>
        <fullName evidence="6">CDP-diacylglycerol--glycerol-3-phosphate 3-phosphatidyltransferase</fullName>
        <ecNumber evidence="5">2.7.8.5</ecNumber>
    </recommendedName>
    <alternativeName>
        <fullName evidence="15">Phosphatidylglycerophosphate synthase</fullName>
    </alternativeName>
</protein>
<keyword evidence="8 17" id="KW-0808">Transferase</keyword>
<evidence type="ECO:0000256" key="17">
    <source>
        <dbReference type="RuleBase" id="RU003750"/>
    </source>
</evidence>
<evidence type="ECO:0000256" key="5">
    <source>
        <dbReference type="ARBA" id="ARBA00013170"/>
    </source>
</evidence>
<evidence type="ECO:0000256" key="9">
    <source>
        <dbReference type="ARBA" id="ARBA00022692"/>
    </source>
</evidence>
<dbReference type="GO" id="GO:0016020">
    <property type="term" value="C:membrane"/>
    <property type="evidence" value="ECO:0007669"/>
    <property type="project" value="UniProtKB-SubCell"/>
</dbReference>
<dbReference type="InterPro" id="IPR043130">
    <property type="entry name" value="CDP-OH_PTrfase_TM_dom"/>
</dbReference>
<evidence type="ECO:0000256" key="10">
    <source>
        <dbReference type="ARBA" id="ARBA00022989"/>
    </source>
</evidence>
<feature type="transmembrane region" description="Helical" evidence="18">
    <location>
        <begin position="21"/>
        <end position="42"/>
    </location>
</feature>
<keyword evidence="9 18" id="KW-0812">Transmembrane</keyword>
<evidence type="ECO:0000256" key="7">
    <source>
        <dbReference type="ARBA" id="ARBA00022516"/>
    </source>
</evidence>
<evidence type="ECO:0000256" key="1">
    <source>
        <dbReference type="ARBA" id="ARBA00003973"/>
    </source>
</evidence>
<dbReference type="InterPro" id="IPR050324">
    <property type="entry name" value="CDP-alcohol_PTase-I"/>
</dbReference>
<dbReference type="EC" id="2.7.8.5" evidence="5"/>
<evidence type="ECO:0000256" key="6">
    <source>
        <dbReference type="ARBA" id="ARBA00014944"/>
    </source>
</evidence>
<reference evidence="19 20" key="1">
    <citation type="submission" date="2019-01" db="EMBL/GenBank/DDBJ databases">
        <title>PMF-metabolizing Aryl O-demethylase.</title>
        <authorList>
            <person name="Kim M."/>
        </authorList>
    </citation>
    <scope>NUCLEOTIDE SEQUENCE [LARGE SCALE GENOMIC DNA]</scope>
    <source>
        <strain evidence="19 20">PMF1</strain>
    </source>
</reference>
<accession>A0A4P6M199</accession>
<evidence type="ECO:0000256" key="13">
    <source>
        <dbReference type="ARBA" id="ARBA00023209"/>
    </source>
</evidence>
<evidence type="ECO:0000256" key="3">
    <source>
        <dbReference type="ARBA" id="ARBA00005042"/>
    </source>
</evidence>
<keyword evidence="11" id="KW-0443">Lipid metabolism</keyword>
<keyword evidence="14" id="KW-1208">Phospholipid metabolism</keyword>
<dbReference type="AlphaFoldDB" id="A0A4P6M199"/>